<accession>A0A4D7C5K2</accession>
<keyword evidence="2" id="KW-0479">Metal-binding</keyword>
<dbReference type="Gene3D" id="3.40.140.10">
    <property type="entry name" value="Cytidine Deaminase, domain 2"/>
    <property type="match status" value="1"/>
</dbReference>
<organism evidence="7 8">
    <name type="scientific">Hankyongella ginsenosidimutans</name>
    <dbReference type="NCBI Taxonomy" id="1763828"/>
    <lineage>
        <taxon>Bacteria</taxon>
        <taxon>Pseudomonadati</taxon>
        <taxon>Pseudomonadota</taxon>
        <taxon>Alphaproteobacteria</taxon>
        <taxon>Sphingomonadales</taxon>
        <taxon>Sphingomonadaceae</taxon>
        <taxon>Hankyongella</taxon>
    </lineage>
</organism>
<protein>
    <submittedName>
        <fullName evidence="7">M67 family metallopeptidase</fullName>
    </submittedName>
</protein>
<dbReference type="Pfam" id="PF14464">
    <property type="entry name" value="Prok-JAB"/>
    <property type="match status" value="1"/>
</dbReference>
<dbReference type="SUPFAM" id="SSF102712">
    <property type="entry name" value="JAB1/MPN domain"/>
    <property type="match status" value="1"/>
</dbReference>
<evidence type="ECO:0000256" key="4">
    <source>
        <dbReference type="ARBA" id="ARBA00022833"/>
    </source>
</evidence>
<evidence type="ECO:0000256" key="3">
    <source>
        <dbReference type="ARBA" id="ARBA00022801"/>
    </source>
</evidence>
<dbReference type="GO" id="GO:0008235">
    <property type="term" value="F:metalloexopeptidase activity"/>
    <property type="evidence" value="ECO:0007669"/>
    <property type="project" value="TreeGrafter"/>
</dbReference>
<dbReference type="AlphaFoldDB" id="A0A4D7C5K2"/>
<keyword evidence="4" id="KW-0862">Zinc</keyword>
<dbReference type="InterPro" id="IPR028090">
    <property type="entry name" value="JAB_dom_prok"/>
</dbReference>
<dbReference type="GO" id="GO:0008270">
    <property type="term" value="F:zinc ion binding"/>
    <property type="evidence" value="ECO:0007669"/>
    <property type="project" value="TreeGrafter"/>
</dbReference>
<keyword evidence="3" id="KW-0378">Hydrolase</keyword>
<keyword evidence="5" id="KW-0482">Metalloprotease</keyword>
<dbReference type="InterPro" id="IPR037518">
    <property type="entry name" value="MPN"/>
</dbReference>
<reference evidence="8" key="1">
    <citation type="submission" date="2019-04" db="EMBL/GenBank/DDBJ databases">
        <title>Complete genome sequence of Sphingomonas sp. W1-2-3.</title>
        <authorList>
            <person name="Im W.T."/>
        </authorList>
    </citation>
    <scope>NUCLEOTIDE SEQUENCE [LARGE SCALE GENOMIC DNA]</scope>
    <source>
        <strain evidence="8">W1-2-3</strain>
    </source>
</reference>
<dbReference type="Proteomes" id="UP000298714">
    <property type="component" value="Chromosome"/>
</dbReference>
<dbReference type="EMBL" id="CP039704">
    <property type="protein sequence ID" value="QCI80401.1"/>
    <property type="molecule type" value="Genomic_DNA"/>
</dbReference>
<dbReference type="KEGG" id="hgn:E6W36_15400"/>
<feature type="domain" description="MPN" evidence="6">
    <location>
        <begin position="3"/>
        <end position="131"/>
    </location>
</feature>
<dbReference type="RefSeq" id="WP_222873297.1">
    <property type="nucleotide sequence ID" value="NZ_CP039704.1"/>
</dbReference>
<dbReference type="PROSITE" id="PS50249">
    <property type="entry name" value="MPN"/>
    <property type="match status" value="1"/>
</dbReference>
<gene>
    <name evidence="7" type="ORF">E6W36_15400</name>
</gene>
<evidence type="ECO:0000256" key="1">
    <source>
        <dbReference type="ARBA" id="ARBA00022670"/>
    </source>
</evidence>
<evidence type="ECO:0000256" key="2">
    <source>
        <dbReference type="ARBA" id="ARBA00022723"/>
    </source>
</evidence>
<dbReference type="CDD" id="cd08070">
    <property type="entry name" value="MPN_like"/>
    <property type="match status" value="1"/>
</dbReference>
<sequence length="134" mass="14381">MQIQLRNDHRELLFLFAAAAHPHESCGLLLGQGTTIEAIVPADNVATDPARSFEIDPKALFAVQRRTRGGGLPILGYFHSHPSGDCTFSARDLAGVSRAGEIWLLVARASLTACRTVVHGDGFRFESIGISVVA</sequence>
<keyword evidence="1" id="KW-0645">Protease</keyword>
<evidence type="ECO:0000259" key="6">
    <source>
        <dbReference type="PROSITE" id="PS50249"/>
    </source>
</evidence>
<evidence type="ECO:0000313" key="7">
    <source>
        <dbReference type="EMBL" id="QCI80401.1"/>
    </source>
</evidence>
<dbReference type="InterPro" id="IPR051929">
    <property type="entry name" value="VirAsm_ModProt"/>
</dbReference>
<dbReference type="PANTHER" id="PTHR34858:SF1">
    <property type="entry name" value="CYSO-CYSTEINE PEPTIDASE"/>
    <property type="match status" value="1"/>
</dbReference>
<proteinExistence type="predicted"/>
<evidence type="ECO:0000256" key="5">
    <source>
        <dbReference type="ARBA" id="ARBA00023049"/>
    </source>
</evidence>
<name>A0A4D7C5K2_9SPHN</name>
<keyword evidence="8" id="KW-1185">Reference proteome</keyword>
<dbReference type="PANTHER" id="PTHR34858">
    <property type="entry name" value="CYSO-CYSTEINE PEPTIDASE"/>
    <property type="match status" value="1"/>
</dbReference>
<evidence type="ECO:0000313" key="8">
    <source>
        <dbReference type="Proteomes" id="UP000298714"/>
    </source>
</evidence>
<dbReference type="GO" id="GO:0006508">
    <property type="term" value="P:proteolysis"/>
    <property type="evidence" value="ECO:0007669"/>
    <property type="project" value="UniProtKB-KW"/>
</dbReference>